<dbReference type="Proteomes" id="UP000003835">
    <property type="component" value="Unassembled WGS sequence"/>
</dbReference>
<name>B4VNJ8_9CYAN</name>
<evidence type="ECO:0000313" key="4">
    <source>
        <dbReference type="Proteomes" id="UP000003835"/>
    </source>
</evidence>
<keyword evidence="4" id="KW-1185">Reference proteome</keyword>
<keyword evidence="1" id="KW-0175">Coiled coil</keyword>
<dbReference type="AlphaFoldDB" id="B4VNJ8"/>
<gene>
    <name evidence="3" type="ORF">MC7420_4741</name>
</gene>
<sequence length="363" mass="40726">MSSGMAQPEKMGSSRNETALDSSDSITRVIEDLKKRHTEIIENVQNLNSEQRRALEEQLHVFQDLQKQLVNTLGSNLGISSQDNNPVTVQNSGTQGAAERAMNVASRVKDIGFVEFTTGLINGTFDALVSSTIKQIEQYSQLVKELAKTFEQFKAENVAEADIDTHLAKRYPDGTGGTVVRDDYEFKDDEDNNGKKAKDKLEEVVNALKAETKLDLQVGTGNKIPEDDIQKIREKLRRSLAKDRYMVLYEMVKMGLSRIVVTDGEINTKLTFNVTSYDSQIKQRSNYNQNLNRVHVKGNAGGLWWKVEGGLENTNLNVNTVNESSSEIITTNTQMIGEVKLRFKSDYFPLAKEINLPPDLKED</sequence>
<feature type="region of interest" description="Disordered" evidence="2">
    <location>
        <begin position="1"/>
        <end position="23"/>
    </location>
</feature>
<dbReference type="OrthoDB" id="517757at2"/>
<feature type="compositionally biased region" description="Polar residues" evidence="2">
    <location>
        <begin position="13"/>
        <end position="23"/>
    </location>
</feature>
<evidence type="ECO:0000256" key="2">
    <source>
        <dbReference type="SAM" id="MobiDB-lite"/>
    </source>
</evidence>
<dbReference type="EMBL" id="DS989846">
    <property type="protein sequence ID" value="EDX76485.1"/>
    <property type="molecule type" value="Genomic_DNA"/>
</dbReference>
<dbReference type="HOGENOM" id="CLU_758245_0_0_3"/>
<feature type="coiled-coil region" evidence="1">
    <location>
        <begin position="30"/>
        <end position="57"/>
    </location>
</feature>
<proteinExistence type="predicted"/>
<dbReference type="RefSeq" id="WP_006100214.1">
    <property type="nucleotide sequence ID" value="NZ_DS989846.1"/>
</dbReference>
<protein>
    <submittedName>
        <fullName evidence="3">Uncharacterized protein</fullName>
    </submittedName>
</protein>
<reference evidence="3 4" key="1">
    <citation type="submission" date="2008-07" db="EMBL/GenBank/DDBJ databases">
        <authorList>
            <person name="Tandeau de Marsac N."/>
            <person name="Ferriera S."/>
            <person name="Johnson J."/>
            <person name="Kravitz S."/>
            <person name="Beeson K."/>
            <person name="Sutton G."/>
            <person name="Rogers Y.-H."/>
            <person name="Friedman R."/>
            <person name="Frazier M."/>
            <person name="Venter J.C."/>
        </authorList>
    </citation>
    <scope>NUCLEOTIDE SEQUENCE [LARGE SCALE GENOMIC DNA]</scope>
    <source>
        <strain evidence="3 4">PCC 7420</strain>
    </source>
</reference>
<evidence type="ECO:0000256" key="1">
    <source>
        <dbReference type="SAM" id="Coils"/>
    </source>
</evidence>
<dbReference type="eggNOG" id="ENOG502ZAZA">
    <property type="taxonomic scope" value="Bacteria"/>
</dbReference>
<dbReference type="STRING" id="118168.MC7420_4741"/>
<evidence type="ECO:0000313" key="3">
    <source>
        <dbReference type="EMBL" id="EDX76485.1"/>
    </source>
</evidence>
<accession>B4VNJ8</accession>
<organism evidence="3 4">
    <name type="scientific">Coleofasciculus chthonoplastes PCC 7420</name>
    <dbReference type="NCBI Taxonomy" id="118168"/>
    <lineage>
        <taxon>Bacteria</taxon>
        <taxon>Bacillati</taxon>
        <taxon>Cyanobacteriota</taxon>
        <taxon>Cyanophyceae</taxon>
        <taxon>Coleofasciculales</taxon>
        <taxon>Coleofasciculaceae</taxon>
        <taxon>Coleofasciculus</taxon>
    </lineage>
</organism>